<evidence type="ECO:0000313" key="2">
    <source>
        <dbReference type="EMBL" id="ACE82773.1"/>
    </source>
</evidence>
<accession>B3PH80</accession>
<sequence>MIFVAIPPSVPEVKPACTDVPLFTSFAENTMNNKYLFALAIAVTGVAAAWYFSKPPAMAPLPVPATSSAVKTVAPAGVDPAPENTAMATAVSSVAAQQVIPETLQERLDAIAIRRPELQLDVETVQTKIAQPIAWTPSEKIPQHLPLTAEELNDGRQFIALDDLKIETLMPGDSVDIQMPDTKNTFEVVIDKVEKHDYNSISWYGHIEGADGQDYSVSFTRGASLTVAGFDTPDGHYVLQGHGKDGWIASSGLLYKQDTSVTDAIYPEDVLDAHEH</sequence>
<protein>
    <submittedName>
        <fullName evidence="2">Uncharacterized protein</fullName>
    </submittedName>
</protein>
<evidence type="ECO:0000256" key="1">
    <source>
        <dbReference type="SAM" id="Phobius"/>
    </source>
</evidence>
<dbReference type="HOGENOM" id="CLU_1007189_0_0_6"/>
<name>B3PH80_CELJU</name>
<dbReference type="eggNOG" id="ENOG5032VU2">
    <property type="taxonomic scope" value="Bacteria"/>
</dbReference>
<dbReference type="KEGG" id="cja:CJA_0277"/>
<dbReference type="Proteomes" id="UP000001036">
    <property type="component" value="Chromosome"/>
</dbReference>
<proteinExistence type="predicted"/>
<dbReference type="AlphaFoldDB" id="B3PH80"/>
<reference evidence="2 3" key="1">
    <citation type="journal article" date="2008" name="J. Bacteriol.">
        <title>Insights into plant cell wall degradation from the genome sequence of the soil bacterium Cellvibrio japonicus.</title>
        <authorList>
            <person name="Deboy R.T."/>
            <person name="Mongodin E.F."/>
            <person name="Fouts D.E."/>
            <person name="Tailford L.E."/>
            <person name="Khouri H."/>
            <person name="Emerson J.B."/>
            <person name="Mohamoud Y."/>
            <person name="Watkins K."/>
            <person name="Henrissat B."/>
            <person name="Gilbert H.J."/>
            <person name="Nelson K.E."/>
        </authorList>
    </citation>
    <scope>NUCLEOTIDE SEQUENCE [LARGE SCALE GENOMIC DNA]</scope>
    <source>
        <strain evidence="2 3">Ueda107</strain>
    </source>
</reference>
<evidence type="ECO:0000313" key="3">
    <source>
        <dbReference type="Proteomes" id="UP000001036"/>
    </source>
</evidence>
<keyword evidence="1" id="KW-0472">Membrane</keyword>
<gene>
    <name evidence="2" type="ordered locus">CJA_0277</name>
</gene>
<organism evidence="2 3">
    <name type="scientific">Cellvibrio japonicus (strain Ueda107)</name>
    <name type="common">Pseudomonas fluorescens subsp. cellulosa</name>
    <dbReference type="NCBI Taxonomy" id="498211"/>
    <lineage>
        <taxon>Bacteria</taxon>
        <taxon>Pseudomonadati</taxon>
        <taxon>Pseudomonadota</taxon>
        <taxon>Gammaproteobacteria</taxon>
        <taxon>Cellvibrionales</taxon>
        <taxon>Cellvibrionaceae</taxon>
        <taxon>Cellvibrio</taxon>
    </lineage>
</organism>
<keyword evidence="3" id="KW-1185">Reference proteome</keyword>
<feature type="transmembrane region" description="Helical" evidence="1">
    <location>
        <begin position="35"/>
        <end position="52"/>
    </location>
</feature>
<keyword evidence="1" id="KW-0812">Transmembrane</keyword>
<keyword evidence="1" id="KW-1133">Transmembrane helix</keyword>
<dbReference type="EMBL" id="CP000934">
    <property type="protein sequence ID" value="ACE82773.1"/>
    <property type="molecule type" value="Genomic_DNA"/>
</dbReference>